<feature type="domain" description="Gfo/Idh/MocA-like oxidoreductase N-terminal" evidence="1">
    <location>
        <begin position="5"/>
        <end position="125"/>
    </location>
</feature>
<dbReference type="GO" id="GO:0000166">
    <property type="term" value="F:nucleotide binding"/>
    <property type="evidence" value="ECO:0007669"/>
    <property type="project" value="InterPro"/>
</dbReference>
<dbReference type="Pfam" id="PF22725">
    <property type="entry name" value="GFO_IDH_MocA_C3"/>
    <property type="match status" value="1"/>
</dbReference>
<dbReference type="PANTHER" id="PTHR43377">
    <property type="entry name" value="BILIVERDIN REDUCTASE A"/>
    <property type="match status" value="1"/>
</dbReference>
<dbReference type="Gene3D" id="3.40.50.720">
    <property type="entry name" value="NAD(P)-binding Rossmann-like Domain"/>
    <property type="match status" value="1"/>
</dbReference>
<dbReference type="SUPFAM" id="SSF55347">
    <property type="entry name" value="Glyceraldehyde-3-phosphate dehydrogenase-like, C-terminal domain"/>
    <property type="match status" value="1"/>
</dbReference>
<protein>
    <recommendedName>
        <fullName evidence="4">Gfo/Idh/MocA-like oxidoreductase N-terminal domain-containing protein</fullName>
    </recommendedName>
</protein>
<reference evidence="3" key="1">
    <citation type="journal article" date="2015" name="Nature">
        <title>Complex archaea that bridge the gap between prokaryotes and eukaryotes.</title>
        <authorList>
            <person name="Spang A."/>
            <person name="Saw J.H."/>
            <person name="Jorgensen S.L."/>
            <person name="Zaremba-Niedzwiedzka K."/>
            <person name="Martijn J."/>
            <person name="Lind A.E."/>
            <person name="van Eijk R."/>
            <person name="Schleper C."/>
            <person name="Guy L."/>
            <person name="Ettema T.J."/>
        </authorList>
    </citation>
    <scope>NUCLEOTIDE SEQUENCE</scope>
</reference>
<dbReference type="EMBL" id="LAZR01000291">
    <property type="protein sequence ID" value="KKN76702.1"/>
    <property type="molecule type" value="Genomic_DNA"/>
</dbReference>
<sequence length="340" mass="37150">MAKLRAMIIGPGGAGTAVMKVMHSDGRAEPVAFVEKNPKRREELAAEYPSAIIGDENSHLKVIEEASPDIVVDAGPDHLHGQNAVMALEHGCHVLIEKPMTTSLADAKAILAAEKKAGKIVTVDYTMRYSHPWGTVMQAAKAGMVGTIFYLGGFYVHDMWDYYNAGGSEYTPWRSDPQHPQNILFGGGVHPLDMILYIMEDIPVTQAYCAGNQLAESGMPMEDLFVVTMTFANGVVAKLLVSSGVSGWDFGQMLEVYGKDGSLYEGTLYRRWKDPYELPEPETVGIGHGWNRTVVDFLDAIDGVKDNWMHSVYGARNVSICDAAMKSLASGEVAQVEWFA</sequence>
<feature type="domain" description="GFO/IDH/MocA-like oxidoreductase" evidence="2">
    <location>
        <begin position="136"/>
        <end position="263"/>
    </location>
</feature>
<proteinExistence type="predicted"/>
<dbReference type="Pfam" id="PF01408">
    <property type="entry name" value="GFO_IDH_MocA"/>
    <property type="match status" value="1"/>
</dbReference>
<dbReference type="AlphaFoldDB" id="A0A0F9TP14"/>
<dbReference type="InterPro" id="IPR055170">
    <property type="entry name" value="GFO_IDH_MocA-like_dom"/>
</dbReference>
<dbReference type="SUPFAM" id="SSF51735">
    <property type="entry name" value="NAD(P)-binding Rossmann-fold domains"/>
    <property type="match status" value="1"/>
</dbReference>
<name>A0A0F9TP14_9ZZZZ</name>
<dbReference type="PANTHER" id="PTHR43377:SF1">
    <property type="entry name" value="BILIVERDIN REDUCTASE A"/>
    <property type="match status" value="1"/>
</dbReference>
<dbReference type="InterPro" id="IPR036291">
    <property type="entry name" value="NAD(P)-bd_dom_sf"/>
</dbReference>
<organism evidence="3">
    <name type="scientific">marine sediment metagenome</name>
    <dbReference type="NCBI Taxonomy" id="412755"/>
    <lineage>
        <taxon>unclassified sequences</taxon>
        <taxon>metagenomes</taxon>
        <taxon>ecological metagenomes</taxon>
    </lineage>
</organism>
<dbReference type="Gene3D" id="3.30.360.10">
    <property type="entry name" value="Dihydrodipicolinate Reductase, domain 2"/>
    <property type="match status" value="1"/>
</dbReference>
<accession>A0A0F9TP14</accession>
<evidence type="ECO:0000313" key="3">
    <source>
        <dbReference type="EMBL" id="KKN76702.1"/>
    </source>
</evidence>
<evidence type="ECO:0008006" key="4">
    <source>
        <dbReference type="Google" id="ProtNLM"/>
    </source>
</evidence>
<dbReference type="InterPro" id="IPR051450">
    <property type="entry name" value="Gfo/Idh/MocA_Oxidoreductases"/>
</dbReference>
<comment type="caution">
    <text evidence="3">The sequence shown here is derived from an EMBL/GenBank/DDBJ whole genome shotgun (WGS) entry which is preliminary data.</text>
</comment>
<evidence type="ECO:0000259" key="2">
    <source>
        <dbReference type="Pfam" id="PF22725"/>
    </source>
</evidence>
<gene>
    <name evidence="3" type="ORF">LCGC14_0367930</name>
</gene>
<evidence type="ECO:0000259" key="1">
    <source>
        <dbReference type="Pfam" id="PF01408"/>
    </source>
</evidence>
<dbReference type="InterPro" id="IPR000683">
    <property type="entry name" value="Gfo/Idh/MocA-like_OxRdtase_N"/>
</dbReference>